<dbReference type="EMBL" id="LBVT01000029">
    <property type="protein sequence ID" value="KKQ90903.1"/>
    <property type="molecule type" value="Genomic_DNA"/>
</dbReference>
<evidence type="ECO:0000313" key="2">
    <source>
        <dbReference type="EMBL" id="KKQ90903.1"/>
    </source>
</evidence>
<comment type="caution">
    <text evidence="2">The sequence shown here is derived from an EMBL/GenBank/DDBJ whole genome shotgun (WGS) entry which is preliminary data.</text>
</comment>
<reference evidence="2 3" key="1">
    <citation type="journal article" date="2015" name="Nature">
        <title>rRNA introns, odd ribosomes, and small enigmatic genomes across a large radiation of phyla.</title>
        <authorList>
            <person name="Brown C.T."/>
            <person name="Hug L.A."/>
            <person name="Thomas B.C."/>
            <person name="Sharon I."/>
            <person name="Castelle C.J."/>
            <person name="Singh A."/>
            <person name="Wilkins M.J."/>
            <person name="Williams K.H."/>
            <person name="Banfield J.F."/>
        </authorList>
    </citation>
    <scope>NUCLEOTIDE SEQUENCE [LARGE SCALE GENOMIC DNA]</scope>
</reference>
<dbReference type="Proteomes" id="UP000034706">
    <property type="component" value="Unassembled WGS sequence"/>
</dbReference>
<proteinExistence type="predicted"/>
<protein>
    <submittedName>
        <fullName evidence="2">Uncharacterized protein</fullName>
    </submittedName>
</protein>
<organism evidence="2 3">
    <name type="scientific">Candidatus Azambacteria bacterium GW2011_GWA2_39_10</name>
    <dbReference type="NCBI Taxonomy" id="1618611"/>
    <lineage>
        <taxon>Bacteria</taxon>
        <taxon>Candidatus Azamiibacteriota</taxon>
    </lineage>
</organism>
<evidence type="ECO:0000313" key="3">
    <source>
        <dbReference type="Proteomes" id="UP000034706"/>
    </source>
</evidence>
<sequence>MVRDEGISQNPPRAEKGKAMTGTASIETGHFAEFASAIIQQLPRDIDSTTAQGWIENRAALRKVLRTALLPNTQSIGPTYPVTVNYGLSLEEMIAAGRYNWKNGDITAEHFPMNGDGTKEVVTELIHFNNYTESDKALRELDRRGFRPATIEELLAFGAKYPELQRQFPIVALGSIWQHLDGRFVPCLWSGACGRDLDLHWFGSRWDDDYRFLAVRK</sequence>
<evidence type="ECO:0000256" key="1">
    <source>
        <dbReference type="SAM" id="MobiDB-lite"/>
    </source>
</evidence>
<accession>A0A0G0LG94</accession>
<dbReference type="AlphaFoldDB" id="A0A0G0LG94"/>
<feature type="region of interest" description="Disordered" evidence="1">
    <location>
        <begin position="1"/>
        <end position="21"/>
    </location>
</feature>
<gene>
    <name evidence="2" type="ORF">UT16_C0029G0009</name>
</gene>
<name>A0A0G0LG94_9BACT</name>